<gene>
    <name evidence="2" type="ORF">GCM10011578_098210</name>
</gene>
<accession>A0A918CXM2</accession>
<sequence>MNAAEQLTLALNSRSSSGDRPDPEQFLGEFFSKIGIARGTAACGAASDGGCPQPAGAEEDSQEAWLAPPEPEDLLEELRGLLPAAVPEEDQEKGKGGVLRRIAEIVEQVDDETTAFVWWLHAAHAGDEVAVEIVDELALDPSAERPSVLQSIRRLQNSIR</sequence>
<protein>
    <submittedName>
        <fullName evidence="2">Uncharacterized protein</fullName>
    </submittedName>
</protein>
<feature type="region of interest" description="Disordered" evidence="1">
    <location>
        <begin position="1"/>
        <end position="24"/>
    </location>
</feature>
<reference evidence="2" key="2">
    <citation type="submission" date="2020-09" db="EMBL/GenBank/DDBJ databases">
        <authorList>
            <person name="Sun Q."/>
            <person name="Zhou Y."/>
        </authorList>
    </citation>
    <scope>NUCLEOTIDE SEQUENCE</scope>
    <source>
        <strain evidence="2">CGMCC 4.7110</strain>
    </source>
</reference>
<feature type="region of interest" description="Disordered" evidence="1">
    <location>
        <begin position="43"/>
        <end position="64"/>
    </location>
</feature>
<organism evidence="2 3">
    <name type="scientific">Streptomyces fuscichromogenes</name>
    <dbReference type="NCBI Taxonomy" id="1324013"/>
    <lineage>
        <taxon>Bacteria</taxon>
        <taxon>Bacillati</taxon>
        <taxon>Actinomycetota</taxon>
        <taxon>Actinomycetes</taxon>
        <taxon>Kitasatosporales</taxon>
        <taxon>Streptomycetaceae</taxon>
        <taxon>Streptomyces</taxon>
    </lineage>
</organism>
<proteinExistence type="predicted"/>
<dbReference type="AlphaFoldDB" id="A0A918CXM2"/>
<evidence type="ECO:0000313" key="2">
    <source>
        <dbReference type="EMBL" id="GGN45863.1"/>
    </source>
</evidence>
<keyword evidence="3" id="KW-1185">Reference proteome</keyword>
<name>A0A918CXM2_9ACTN</name>
<evidence type="ECO:0000256" key="1">
    <source>
        <dbReference type="SAM" id="MobiDB-lite"/>
    </source>
</evidence>
<dbReference type="RefSeq" id="WP_189269498.1">
    <property type="nucleotide sequence ID" value="NZ_BMML01000049.1"/>
</dbReference>
<comment type="caution">
    <text evidence="2">The sequence shown here is derived from an EMBL/GenBank/DDBJ whole genome shotgun (WGS) entry which is preliminary data.</text>
</comment>
<evidence type="ECO:0000313" key="3">
    <source>
        <dbReference type="Proteomes" id="UP000653411"/>
    </source>
</evidence>
<dbReference type="EMBL" id="BMML01000049">
    <property type="protein sequence ID" value="GGN45863.1"/>
    <property type="molecule type" value="Genomic_DNA"/>
</dbReference>
<reference evidence="2" key="1">
    <citation type="journal article" date="2014" name="Int. J. Syst. Evol. Microbiol.">
        <title>Complete genome sequence of Corynebacterium casei LMG S-19264T (=DSM 44701T), isolated from a smear-ripened cheese.</title>
        <authorList>
            <consortium name="US DOE Joint Genome Institute (JGI-PGF)"/>
            <person name="Walter F."/>
            <person name="Albersmeier A."/>
            <person name="Kalinowski J."/>
            <person name="Ruckert C."/>
        </authorList>
    </citation>
    <scope>NUCLEOTIDE SEQUENCE</scope>
    <source>
        <strain evidence="2">CGMCC 4.7110</strain>
    </source>
</reference>
<dbReference type="Proteomes" id="UP000653411">
    <property type="component" value="Unassembled WGS sequence"/>
</dbReference>